<dbReference type="PANTHER" id="PTHR21381:SF3">
    <property type="entry name" value="SGC REGION PROTEIN SGCQ-RELATED"/>
    <property type="match status" value="1"/>
</dbReference>
<evidence type="ECO:0000256" key="1">
    <source>
        <dbReference type="ARBA" id="ARBA00006007"/>
    </source>
</evidence>
<dbReference type="Gene3D" id="3.20.20.70">
    <property type="entry name" value="Aldolase class I"/>
    <property type="match status" value="1"/>
</dbReference>
<sequence>MSCIRFQNVFRRLRLVTIGMLHVPALPGTPANRMSMPDIIQKVLHEAEIYSKAGIDALMVENMHDVPYIKKNLGPEIVSAMSILGYEVKSKTKLPCGLQILAAANKEALGACKAAGLDFVRVEGYVYSHVADEGFIDSCAGEILRYRKSINADDILIFADIKKKHSSHAITADVDTIDSAKAAQFCRSDGVIITGSSTGDPPLKSEVNNVIDAVDIPVLVGSGVTLENIDNYARANALIVGSYFKKDGYWFNDLEKVRIDNFLRCVRSIRENSDYTQ</sequence>
<dbReference type="PhylomeDB" id="B3RV76"/>
<dbReference type="SUPFAM" id="SSF51366">
    <property type="entry name" value="Ribulose-phoshate binding barrel"/>
    <property type="match status" value="1"/>
</dbReference>
<evidence type="ECO:0008006" key="4">
    <source>
        <dbReference type="Google" id="ProtNLM"/>
    </source>
</evidence>
<dbReference type="STRING" id="10228.B3RV76"/>
<dbReference type="PIRSF" id="PIRSF005956">
    <property type="entry name" value="BtpA"/>
    <property type="match status" value="1"/>
</dbReference>
<dbReference type="InterPro" id="IPR013785">
    <property type="entry name" value="Aldolase_TIM"/>
</dbReference>
<dbReference type="EMBL" id="DS985244">
    <property type="protein sequence ID" value="EDV25453.1"/>
    <property type="molecule type" value="Genomic_DNA"/>
</dbReference>
<evidence type="ECO:0000313" key="3">
    <source>
        <dbReference type="Proteomes" id="UP000009022"/>
    </source>
</evidence>
<organism evidence="2 3">
    <name type="scientific">Trichoplax adhaerens</name>
    <name type="common">Trichoplax reptans</name>
    <dbReference type="NCBI Taxonomy" id="10228"/>
    <lineage>
        <taxon>Eukaryota</taxon>
        <taxon>Metazoa</taxon>
        <taxon>Placozoa</taxon>
        <taxon>Uniplacotomia</taxon>
        <taxon>Trichoplacea</taxon>
        <taxon>Trichoplacidae</taxon>
        <taxon>Trichoplax</taxon>
    </lineage>
</organism>
<dbReference type="InterPro" id="IPR005137">
    <property type="entry name" value="BtpA"/>
</dbReference>
<dbReference type="InterPro" id="IPR011060">
    <property type="entry name" value="RibuloseP-bd_barrel"/>
</dbReference>
<dbReference type="CDD" id="cd04722">
    <property type="entry name" value="TIM_phosphate_binding"/>
    <property type="match status" value="1"/>
</dbReference>
<dbReference type="RefSeq" id="XP_002111486.1">
    <property type="nucleotide sequence ID" value="XM_002111450.1"/>
</dbReference>
<proteinExistence type="inferred from homology"/>
<dbReference type="HOGENOM" id="CLU_075239_1_0_1"/>
<reference evidence="2 3" key="1">
    <citation type="journal article" date="2008" name="Nature">
        <title>The Trichoplax genome and the nature of placozoans.</title>
        <authorList>
            <person name="Srivastava M."/>
            <person name="Begovic E."/>
            <person name="Chapman J."/>
            <person name="Putnam N.H."/>
            <person name="Hellsten U."/>
            <person name="Kawashima T."/>
            <person name="Kuo A."/>
            <person name="Mitros T."/>
            <person name="Salamov A."/>
            <person name="Carpenter M.L."/>
            <person name="Signorovitch A.Y."/>
            <person name="Moreno M.A."/>
            <person name="Kamm K."/>
            <person name="Grimwood J."/>
            <person name="Schmutz J."/>
            <person name="Shapiro H."/>
            <person name="Grigoriev I.V."/>
            <person name="Buss L.W."/>
            <person name="Schierwater B."/>
            <person name="Dellaporta S.L."/>
            <person name="Rokhsar D.S."/>
        </authorList>
    </citation>
    <scope>NUCLEOTIDE SEQUENCE [LARGE SCALE GENOMIC DNA]</scope>
    <source>
        <strain evidence="2 3">Grell-BS-1999</strain>
    </source>
</reference>
<dbReference type="Proteomes" id="UP000009022">
    <property type="component" value="Unassembled WGS sequence"/>
</dbReference>
<dbReference type="InParanoid" id="B3RV76"/>
<dbReference type="PANTHER" id="PTHR21381">
    <property type="entry name" value="ZGC:162297"/>
    <property type="match status" value="1"/>
</dbReference>
<protein>
    <recommendedName>
        <fullName evidence="4">BtpA family membrane complex biogenesis protein</fullName>
    </recommendedName>
</protein>
<dbReference type="KEGG" id="tad:TRIADDRAFT_55554"/>
<dbReference type="OrthoDB" id="10045006at2759"/>
<dbReference type="eggNOG" id="ENOG502QUBS">
    <property type="taxonomic scope" value="Eukaryota"/>
</dbReference>
<dbReference type="OMA" id="ENFFDAP"/>
<dbReference type="Pfam" id="PF03437">
    <property type="entry name" value="BtpA"/>
    <property type="match status" value="1"/>
</dbReference>
<gene>
    <name evidence="2" type="ORF">TRIADDRAFT_55554</name>
</gene>
<dbReference type="CTD" id="6753192"/>
<name>B3RV76_TRIAD</name>
<dbReference type="GeneID" id="6753192"/>
<comment type="similarity">
    <text evidence="1">Belongs to the BtpA family.</text>
</comment>
<keyword evidence="3" id="KW-1185">Reference proteome</keyword>
<evidence type="ECO:0000313" key="2">
    <source>
        <dbReference type="EMBL" id="EDV25453.1"/>
    </source>
</evidence>
<dbReference type="NCBIfam" id="TIGR00259">
    <property type="entry name" value="thylakoid_BtpA"/>
    <property type="match status" value="1"/>
</dbReference>
<accession>B3RV76</accession>
<dbReference type="AlphaFoldDB" id="B3RV76"/>